<proteinExistence type="predicted"/>
<dbReference type="EMBL" id="CP001219">
    <property type="protein sequence ID" value="ACK80251.1"/>
    <property type="molecule type" value="Genomic_DNA"/>
</dbReference>
<accession>B7JAX2</accession>
<dbReference type="AlphaFoldDB" id="B7JAX2"/>
<protein>
    <submittedName>
        <fullName evidence="1">Uncharacterized protein</fullName>
    </submittedName>
</protein>
<organism evidence="1 2">
    <name type="scientific">Acidithiobacillus ferrooxidans (strain ATCC 23270 / DSM 14882 / CIP 104768 / NCIMB 8455)</name>
    <name type="common">Ferrobacillus ferrooxidans (strain ATCC 23270)</name>
    <dbReference type="NCBI Taxonomy" id="243159"/>
    <lineage>
        <taxon>Bacteria</taxon>
        <taxon>Pseudomonadati</taxon>
        <taxon>Pseudomonadota</taxon>
        <taxon>Acidithiobacillia</taxon>
        <taxon>Acidithiobacillales</taxon>
        <taxon>Acidithiobacillaceae</taxon>
        <taxon>Acidithiobacillus</taxon>
    </lineage>
</organism>
<name>B7JAX2_ACIF2</name>
<dbReference type="Proteomes" id="UP000001362">
    <property type="component" value="Chromosome"/>
</dbReference>
<keyword evidence="2" id="KW-1185">Reference proteome</keyword>
<evidence type="ECO:0000313" key="2">
    <source>
        <dbReference type="Proteomes" id="UP000001362"/>
    </source>
</evidence>
<dbReference type="HOGENOM" id="CLU_1567316_0_0_6"/>
<reference evidence="1 2" key="1">
    <citation type="journal article" date="2008" name="BMC Genomics">
        <title>Acidithiobacillus ferrooxidans metabolism: from genome sequence to industrial applications.</title>
        <authorList>
            <person name="Valdes J."/>
            <person name="Pedroso I."/>
            <person name="Quatrini R."/>
            <person name="Dodson R.J."/>
            <person name="Tettelin H."/>
            <person name="Blake R.II."/>
            <person name="Eisen J.A."/>
            <person name="Holmes D.S."/>
        </authorList>
    </citation>
    <scope>NUCLEOTIDE SEQUENCE [LARGE SCALE GENOMIC DNA]</scope>
    <source>
        <strain evidence="2">ATCC 23270 / DSM 14882 / CIP 104768 / NCIMB 8455</strain>
    </source>
</reference>
<dbReference type="PaxDb" id="243159-AFE_1632"/>
<dbReference type="KEGG" id="afr:AFE_1632"/>
<gene>
    <name evidence="1" type="ordered locus">AFE_1632</name>
</gene>
<sequence length="170" mass="18493">MNQHEFDEGVEHRGQGIDLRLDGFEVTSGRQYGCSNPALKTGQFAAILRLCIEPAHGILGGQGRQRHAPGCRLDPHLVGVGARELDLYRDGQCHESIPIAIIPFGYRSGAETIAAPGSSRFGGTDTGDMRKGICAGILCERKPPLNQRKIVFFDFRGFGYPAKKQTSGRP</sequence>
<evidence type="ECO:0000313" key="1">
    <source>
        <dbReference type="EMBL" id="ACK80251.1"/>
    </source>
</evidence>